<dbReference type="GO" id="GO:0000155">
    <property type="term" value="F:phosphorelay sensor kinase activity"/>
    <property type="evidence" value="ECO:0007669"/>
    <property type="project" value="InterPro"/>
</dbReference>
<evidence type="ECO:0000256" key="9">
    <source>
        <dbReference type="ARBA" id="ARBA00022777"/>
    </source>
</evidence>
<evidence type="ECO:0000256" key="7">
    <source>
        <dbReference type="ARBA" id="ARBA00022692"/>
    </source>
</evidence>
<reference evidence="17 18" key="1">
    <citation type="submission" date="2015-12" db="EMBL/GenBank/DDBJ databases">
        <title>Nitrous oxide reduction kinetics distinguish bacteria harboring typical versus atypical NosZ.</title>
        <authorList>
            <person name="Yoon S."/>
            <person name="Nissen S."/>
            <person name="Park D."/>
            <person name="Sanford R.A."/>
            <person name="Loeffler F.E."/>
        </authorList>
    </citation>
    <scope>NUCLEOTIDE SEQUENCE [LARGE SCALE GENOMIC DNA]</scope>
    <source>
        <strain evidence="17 18">ATCC BAA-841</strain>
    </source>
</reference>
<dbReference type="InterPro" id="IPR003660">
    <property type="entry name" value="HAMP_dom"/>
</dbReference>
<keyword evidence="12 14" id="KW-0902">Two-component regulatory system</keyword>
<dbReference type="AlphaFoldDB" id="A0A133XNJ0"/>
<dbReference type="Proteomes" id="UP000070186">
    <property type="component" value="Unassembled WGS sequence"/>
</dbReference>
<evidence type="ECO:0000256" key="2">
    <source>
        <dbReference type="ARBA" id="ARBA00004429"/>
    </source>
</evidence>
<evidence type="ECO:0000256" key="13">
    <source>
        <dbReference type="ARBA" id="ARBA00023136"/>
    </source>
</evidence>
<evidence type="ECO:0000256" key="4">
    <source>
        <dbReference type="ARBA" id="ARBA00022519"/>
    </source>
</evidence>
<evidence type="ECO:0000256" key="5">
    <source>
        <dbReference type="ARBA" id="ARBA00022553"/>
    </source>
</evidence>
<dbReference type="Pfam" id="PF00672">
    <property type="entry name" value="HAMP"/>
    <property type="match status" value="1"/>
</dbReference>
<dbReference type="InterPro" id="IPR050428">
    <property type="entry name" value="TCS_sensor_his_kinase"/>
</dbReference>
<name>A0A133XNJ0_9RHOO</name>
<dbReference type="STRING" id="281362.AT959_02150"/>
<dbReference type="PROSITE" id="PS50109">
    <property type="entry name" value="HIS_KIN"/>
    <property type="match status" value="1"/>
</dbReference>
<keyword evidence="5" id="KW-0597">Phosphoprotein</keyword>
<sequence length="462" mass="50303">MKWVAGYSLTTRLTLLFAVVSTSVLLLLGLVIGSLVERHFEDMDLELLEGKLELIQHALAATRSRGDLETIPDQLDAALIGHHGLAVGVWDGAGKSLYLSEDASFPEVRPAQGLGAQFPRTWTGSDQHLYRGIVGTAPTGIPGGTPTTVALSTDLTHHEHFMQSFRLTMWAVVALAATLSGFLGGLAARRGLAPLHDIVRHAADITAESLDQRLEAGSIPLELAEVVRTLNDMLARLEGSFRRLSDFSSDLAHELRTPVSNLLTQTQVTLSKARTLDEYQDVLASNAEEFERLSRTIADMLFLAKADNNLLIPLREEVDLGAEVSSLLEFYEAYADEKELRLSCSGEASIAGDRLMLRRAIGNLLSNAVRHTPKLGHISIALEETQAGETVVSVENTGETIAPEHLPRLFDRFYRADASRQHYGEGSGLGLAITRSIVQSHGGEVSVMSERGLTRFSIRIPT</sequence>
<dbReference type="InterPro" id="IPR003661">
    <property type="entry name" value="HisK_dim/P_dom"/>
</dbReference>
<dbReference type="GO" id="GO:0005886">
    <property type="term" value="C:plasma membrane"/>
    <property type="evidence" value="ECO:0007669"/>
    <property type="project" value="UniProtKB-SubCell"/>
</dbReference>
<evidence type="ECO:0000256" key="3">
    <source>
        <dbReference type="ARBA" id="ARBA00022475"/>
    </source>
</evidence>
<dbReference type="SMART" id="SM00304">
    <property type="entry name" value="HAMP"/>
    <property type="match status" value="1"/>
</dbReference>
<comment type="catalytic activity">
    <reaction evidence="1 14">
        <text>ATP + protein L-histidine = ADP + protein N-phospho-L-histidine.</text>
        <dbReference type="EC" id="2.7.13.3"/>
    </reaction>
</comment>
<dbReference type="SUPFAM" id="SSF55874">
    <property type="entry name" value="ATPase domain of HSP90 chaperone/DNA topoisomerase II/histidine kinase"/>
    <property type="match status" value="1"/>
</dbReference>
<feature type="domain" description="HAMP" evidence="16">
    <location>
        <begin position="189"/>
        <end position="242"/>
    </location>
</feature>
<evidence type="ECO:0000313" key="17">
    <source>
        <dbReference type="EMBL" id="KXB32509.1"/>
    </source>
</evidence>
<evidence type="ECO:0000256" key="8">
    <source>
        <dbReference type="ARBA" id="ARBA00022741"/>
    </source>
</evidence>
<protein>
    <recommendedName>
        <fullName evidence="14">Sensor protein</fullName>
        <ecNumber evidence="14">2.7.13.3</ecNumber>
    </recommendedName>
</protein>
<accession>A0A133XNJ0</accession>
<evidence type="ECO:0000313" key="18">
    <source>
        <dbReference type="Proteomes" id="UP000070186"/>
    </source>
</evidence>
<dbReference type="RefSeq" id="WP_066880070.1">
    <property type="nucleotide sequence ID" value="NZ_LODL01000005.1"/>
</dbReference>
<dbReference type="InterPro" id="IPR005467">
    <property type="entry name" value="His_kinase_dom"/>
</dbReference>
<dbReference type="CDD" id="cd00075">
    <property type="entry name" value="HATPase"/>
    <property type="match status" value="1"/>
</dbReference>
<evidence type="ECO:0000256" key="1">
    <source>
        <dbReference type="ARBA" id="ARBA00000085"/>
    </source>
</evidence>
<keyword evidence="4 14" id="KW-0997">Cell inner membrane</keyword>
<dbReference type="EC" id="2.7.13.3" evidence="14"/>
<comment type="function">
    <text evidence="14">Member of a two-component regulatory system.</text>
</comment>
<comment type="caution">
    <text evidence="17">The sequence shown here is derived from an EMBL/GenBank/DDBJ whole genome shotgun (WGS) entry which is preliminary data.</text>
</comment>
<dbReference type="SMART" id="SM00388">
    <property type="entry name" value="HisKA"/>
    <property type="match status" value="1"/>
</dbReference>
<dbReference type="PANTHER" id="PTHR45436:SF15">
    <property type="entry name" value="SENSOR HISTIDINE KINASE CUSS"/>
    <property type="match status" value="1"/>
</dbReference>
<keyword evidence="18" id="KW-1185">Reference proteome</keyword>
<keyword evidence="6 14" id="KW-0808">Transferase</keyword>
<keyword evidence="10 14" id="KW-0067">ATP-binding</keyword>
<dbReference type="Gene3D" id="3.30.565.10">
    <property type="entry name" value="Histidine kinase-like ATPase, C-terminal domain"/>
    <property type="match status" value="1"/>
</dbReference>
<evidence type="ECO:0000259" key="15">
    <source>
        <dbReference type="PROSITE" id="PS50109"/>
    </source>
</evidence>
<dbReference type="Gene3D" id="1.10.287.130">
    <property type="match status" value="1"/>
</dbReference>
<dbReference type="SUPFAM" id="SSF47384">
    <property type="entry name" value="Homodimeric domain of signal transducing histidine kinase"/>
    <property type="match status" value="1"/>
</dbReference>
<comment type="subcellular location">
    <subcellularLocation>
        <location evidence="2">Cell inner membrane</location>
        <topology evidence="2">Multi-pass membrane protein</topology>
    </subcellularLocation>
</comment>
<dbReference type="PANTHER" id="PTHR45436">
    <property type="entry name" value="SENSOR HISTIDINE KINASE YKOH"/>
    <property type="match status" value="1"/>
</dbReference>
<keyword evidence="13 14" id="KW-0472">Membrane</keyword>
<evidence type="ECO:0000256" key="6">
    <source>
        <dbReference type="ARBA" id="ARBA00022679"/>
    </source>
</evidence>
<dbReference type="InterPro" id="IPR006290">
    <property type="entry name" value="CztS_silS_copS"/>
</dbReference>
<keyword evidence="9 14" id="KW-0418">Kinase</keyword>
<evidence type="ECO:0000256" key="11">
    <source>
        <dbReference type="ARBA" id="ARBA00022989"/>
    </source>
</evidence>
<dbReference type="PROSITE" id="PS50885">
    <property type="entry name" value="HAMP"/>
    <property type="match status" value="1"/>
</dbReference>
<dbReference type="Gene3D" id="6.10.340.10">
    <property type="match status" value="1"/>
</dbReference>
<evidence type="ECO:0000259" key="16">
    <source>
        <dbReference type="PROSITE" id="PS50885"/>
    </source>
</evidence>
<dbReference type="Pfam" id="PF21085">
    <property type="entry name" value="CusS"/>
    <property type="match status" value="1"/>
</dbReference>
<dbReference type="NCBIfam" id="TIGR01386">
    <property type="entry name" value="cztS_silS_copS"/>
    <property type="match status" value="1"/>
</dbReference>
<dbReference type="InterPro" id="IPR048590">
    <property type="entry name" value="CusS-like_sensor"/>
</dbReference>
<evidence type="ECO:0000256" key="10">
    <source>
        <dbReference type="ARBA" id="ARBA00022840"/>
    </source>
</evidence>
<dbReference type="CDD" id="cd06225">
    <property type="entry name" value="HAMP"/>
    <property type="match status" value="1"/>
</dbReference>
<dbReference type="CDD" id="cd00082">
    <property type="entry name" value="HisKA"/>
    <property type="match status" value="1"/>
</dbReference>
<dbReference type="PRINTS" id="PR00344">
    <property type="entry name" value="BCTRLSENSOR"/>
</dbReference>
<evidence type="ECO:0000256" key="14">
    <source>
        <dbReference type="RuleBase" id="RU364088"/>
    </source>
</evidence>
<dbReference type="SMART" id="SM00387">
    <property type="entry name" value="HATPase_c"/>
    <property type="match status" value="1"/>
</dbReference>
<dbReference type="Pfam" id="PF02518">
    <property type="entry name" value="HATPase_c"/>
    <property type="match status" value="1"/>
</dbReference>
<organism evidence="17 18">
    <name type="scientific">Dechloromonas denitrificans</name>
    <dbReference type="NCBI Taxonomy" id="281362"/>
    <lineage>
        <taxon>Bacteria</taxon>
        <taxon>Pseudomonadati</taxon>
        <taxon>Pseudomonadota</taxon>
        <taxon>Betaproteobacteria</taxon>
        <taxon>Rhodocyclales</taxon>
        <taxon>Azonexaceae</taxon>
        <taxon>Dechloromonas</taxon>
    </lineage>
</organism>
<dbReference type="Pfam" id="PF00512">
    <property type="entry name" value="HisKA"/>
    <property type="match status" value="1"/>
</dbReference>
<keyword evidence="7 14" id="KW-0812">Transmembrane</keyword>
<feature type="transmembrane region" description="Helical" evidence="14">
    <location>
        <begin position="15"/>
        <end position="36"/>
    </location>
</feature>
<keyword evidence="3 14" id="KW-1003">Cell membrane</keyword>
<dbReference type="EMBL" id="LODL01000005">
    <property type="protein sequence ID" value="KXB32509.1"/>
    <property type="molecule type" value="Genomic_DNA"/>
</dbReference>
<dbReference type="FunFam" id="3.30.565.10:FF:000006">
    <property type="entry name" value="Sensor histidine kinase WalK"/>
    <property type="match status" value="1"/>
</dbReference>
<dbReference type="InterPro" id="IPR004358">
    <property type="entry name" value="Sig_transdc_His_kin-like_C"/>
</dbReference>
<keyword evidence="11 14" id="KW-1133">Transmembrane helix</keyword>
<dbReference type="GO" id="GO:0005524">
    <property type="term" value="F:ATP binding"/>
    <property type="evidence" value="ECO:0007669"/>
    <property type="project" value="UniProtKB-KW"/>
</dbReference>
<proteinExistence type="predicted"/>
<keyword evidence="8 14" id="KW-0547">Nucleotide-binding</keyword>
<dbReference type="InterPro" id="IPR036097">
    <property type="entry name" value="HisK_dim/P_sf"/>
</dbReference>
<evidence type="ECO:0000256" key="12">
    <source>
        <dbReference type="ARBA" id="ARBA00023012"/>
    </source>
</evidence>
<dbReference type="InterPro" id="IPR036890">
    <property type="entry name" value="HATPase_C_sf"/>
</dbReference>
<feature type="domain" description="Histidine kinase" evidence="15">
    <location>
        <begin position="250"/>
        <end position="462"/>
    </location>
</feature>
<gene>
    <name evidence="17" type="ORF">AT959_02150</name>
</gene>
<dbReference type="InterPro" id="IPR003594">
    <property type="entry name" value="HATPase_dom"/>
</dbReference>